<reference evidence="1" key="1">
    <citation type="submission" date="2018-09" db="EMBL/GenBank/DDBJ databases">
        <authorList>
            <person name="Ashton P.M."/>
            <person name="Dallman T."/>
            <person name="Nair S."/>
            <person name="De Pinna E."/>
            <person name="Peters T."/>
            <person name="Grant K."/>
        </authorList>
    </citation>
    <scope>NUCLEOTIDE SEQUENCE [LARGE SCALE GENOMIC DNA]</scope>
    <source>
        <strain evidence="1">598938</strain>
    </source>
</reference>
<dbReference type="InterPro" id="IPR036388">
    <property type="entry name" value="WH-like_DNA-bd_sf"/>
</dbReference>
<proteinExistence type="predicted"/>
<comment type="caution">
    <text evidence="1">The sequence shown here is derived from an EMBL/GenBank/DDBJ whole genome shotgun (WGS) entry which is preliminary data.</text>
</comment>
<dbReference type="AlphaFoldDB" id="A0A3R1BXW3"/>
<name>A0A3R1BXW3_SALET</name>
<protein>
    <submittedName>
        <fullName evidence="1">Uncharacterized protein</fullName>
    </submittedName>
</protein>
<dbReference type="EMBL" id="RVVJ01000052">
    <property type="protein sequence ID" value="MML56758.1"/>
    <property type="molecule type" value="Genomic_DNA"/>
</dbReference>
<dbReference type="Proteomes" id="UP000885348">
    <property type="component" value="Unassembled WGS sequence"/>
</dbReference>
<gene>
    <name evidence="1" type="ORF">D7N80_26490</name>
</gene>
<organism evidence="1">
    <name type="scientific">Salmonella enterica I</name>
    <dbReference type="NCBI Taxonomy" id="59201"/>
    <lineage>
        <taxon>Bacteria</taxon>
        <taxon>Pseudomonadati</taxon>
        <taxon>Pseudomonadota</taxon>
        <taxon>Gammaproteobacteria</taxon>
        <taxon>Enterobacterales</taxon>
        <taxon>Enterobacteriaceae</taxon>
        <taxon>Salmonella</taxon>
    </lineage>
</organism>
<accession>A0A3R1BXW3</accession>
<evidence type="ECO:0000313" key="1">
    <source>
        <dbReference type="EMBL" id="MML56758.1"/>
    </source>
</evidence>
<sequence>MSDLHGLHLTIAEWILRRGKAVTAYDVSEHFGLPLNQATAVMRLLERDDAIKTIRDKNIPTHLSGRHGIRTLKVTAIDYEKTDIPQKNNLYAPAVSISLLSTSEKWLYLIGNARRRKK</sequence>
<dbReference type="Gene3D" id="1.10.10.10">
    <property type="entry name" value="Winged helix-like DNA-binding domain superfamily/Winged helix DNA-binding domain"/>
    <property type="match status" value="1"/>
</dbReference>